<reference evidence="6" key="1">
    <citation type="submission" date="2018-05" db="EMBL/GenBank/DDBJ databases">
        <authorList>
            <person name="Lanie J.A."/>
            <person name="Ng W.-L."/>
            <person name="Kazmierczak K.M."/>
            <person name="Andrzejewski T.M."/>
            <person name="Davidsen T.M."/>
            <person name="Wayne K.J."/>
            <person name="Tettelin H."/>
            <person name="Glass J.I."/>
            <person name="Rusch D."/>
            <person name="Podicherti R."/>
            <person name="Tsui H.-C.T."/>
            <person name="Winkler M.E."/>
        </authorList>
    </citation>
    <scope>NUCLEOTIDE SEQUENCE</scope>
</reference>
<evidence type="ECO:0000256" key="1">
    <source>
        <dbReference type="ARBA" id="ARBA00022448"/>
    </source>
</evidence>
<evidence type="ECO:0000256" key="4">
    <source>
        <dbReference type="SAM" id="MobiDB-lite"/>
    </source>
</evidence>
<feature type="domain" description="ABC transporter" evidence="5">
    <location>
        <begin position="61"/>
        <end position="118"/>
    </location>
</feature>
<dbReference type="EMBL" id="UINC01009748">
    <property type="protein sequence ID" value="SVA43651.1"/>
    <property type="molecule type" value="Genomic_DNA"/>
</dbReference>
<dbReference type="GO" id="GO:0016887">
    <property type="term" value="F:ATP hydrolysis activity"/>
    <property type="evidence" value="ECO:0007669"/>
    <property type="project" value="InterPro"/>
</dbReference>
<evidence type="ECO:0000313" key="6">
    <source>
        <dbReference type="EMBL" id="SVA43651.1"/>
    </source>
</evidence>
<dbReference type="InterPro" id="IPR003439">
    <property type="entry name" value="ABC_transporter-like_ATP-bd"/>
</dbReference>
<dbReference type="Pfam" id="PF00005">
    <property type="entry name" value="ABC_tran"/>
    <property type="match status" value="1"/>
</dbReference>
<dbReference type="GO" id="GO:0005524">
    <property type="term" value="F:ATP binding"/>
    <property type="evidence" value="ECO:0007669"/>
    <property type="project" value="UniProtKB-KW"/>
</dbReference>
<dbReference type="GO" id="GO:0005886">
    <property type="term" value="C:plasma membrane"/>
    <property type="evidence" value="ECO:0007669"/>
    <property type="project" value="TreeGrafter"/>
</dbReference>
<organism evidence="6">
    <name type="scientific">marine metagenome</name>
    <dbReference type="NCBI Taxonomy" id="408172"/>
    <lineage>
        <taxon>unclassified sequences</taxon>
        <taxon>metagenomes</taxon>
        <taxon>ecological metagenomes</taxon>
    </lineage>
</organism>
<gene>
    <name evidence="6" type="ORF">METZ01_LOCUS96505</name>
</gene>
<dbReference type="PANTHER" id="PTHR45772">
    <property type="entry name" value="CONSERVED COMPONENT OF ABC TRANSPORTER FOR NATURAL AMINO ACIDS-RELATED"/>
    <property type="match status" value="1"/>
</dbReference>
<evidence type="ECO:0000256" key="2">
    <source>
        <dbReference type="ARBA" id="ARBA00022741"/>
    </source>
</evidence>
<dbReference type="AlphaFoldDB" id="A0A381VU97"/>
<feature type="region of interest" description="Disordered" evidence="4">
    <location>
        <begin position="1"/>
        <end position="27"/>
    </location>
</feature>
<evidence type="ECO:0000256" key="3">
    <source>
        <dbReference type="ARBA" id="ARBA00022840"/>
    </source>
</evidence>
<dbReference type="Gene3D" id="3.40.50.300">
    <property type="entry name" value="P-loop containing nucleotide triphosphate hydrolases"/>
    <property type="match status" value="1"/>
</dbReference>
<keyword evidence="3" id="KW-0067">ATP-binding</keyword>
<dbReference type="PANTHER" id="PTHR45772:SF8">
    <property type="entry name" value="HIGH-AFFINITY BRANCHED-CHAIN AMINO ACID TRANSPORT ATP-BINDING PROTEIN"/>
    <property type="match status" value="1"/>
</dbReference>
<proteinExistence type="predicted"/>
<dbReference type="SUPFAM" id="SSF52540">
    <property type="entry name" value="P-loop containing nucleoside triphosphate hydrolases"/>
    <property type="match status" value="1"/>
</dbReference>
<evidence type="ECO:0000259" key="5">
    <source>
        <dbReference type="Pfam" id="PF00005"/>
    </source>
</evidence>
<dbReference type="InterPro" id="IPR051120">
    <property type="entry name" value="ABC_AA/LPS_Transport"/>
</dbReference>
<keyword evidence="1" id="KW-0813">Transport</keyword>
<accession>A0A381VU97</accession>
<sequence>MTAPNSIKPGNRVQFTQAERTREYLGDDPDQSRLWAERYLLFVKNLTAVFDGFKAVDIEALGVEHNELRVIIGPNGAGKTTFCDLVSGKTPPTTGQVFFDRDEITGVQEVDIARRGIGRK</sequence>
<dbReference type="InterPro" id="IPR027417">
    <property type="entry name" value="P-loop_NTPase"/>
</dbReference>
<protein>
    <recommendedName>
        <fullName evidence="5">ABC transporter domain-containing protein</fullName>
    </recommendedName>
</protein>
<keyword evidence="2" id="KW-0547">Nucleotide-binding</keyword>
<feature type="non-terminal residue" evidence="6">
    <location>
        <position position="120"/>
    </location>
</feature>
<name>A0A381VU97_9ZZZZ</name>